<keyword evidence="2" id="KW-1185">Reference proteome</keyword>
<accession>A0ACC1MWI3</accession>
<gene>
    <name evidence="1" type="ORF">NUW58_g9610</name>
</gene>
<dbReference type="Proteomes" id="UP001143856">
    <property type="component" value="Unassembled WGS sequence"/>
</dbReference>
<sequence>MSAISSAPTTTTTCRDFADNEELLLYLYADLSRLSEFASEDIIIHPVHDHQQLIQGIEAAQAHENALIEGTGGTLVMDVEFVEAYPEVGVVAGVLRGRKGGAGGFGRAFPAAIGDSNPG</sequence>
<reference evidence="1" key="1">
    <citation type="submission" date="2022-10" db="EMBL/GenBank/DDBJ databases">
        <title>Genome Sequence of Xylaria curta.</title>
        <authorList>
            <person name="Buettner E."/>
        </authorList>
    </citation>
    <scope>NUCLEOTIDE SEQUENCE</scope>
    <source>
        <strain evidence="1">Babe10</strain>
    </source>
</reference>
<proteinExistence type="predicted"/>
<protein>
    <submittedName>
        <fullName evidence="1">Uncharacterized protein</fullName>
    </submittedName>
</protein>
<dbReference type="EMBL" id="JAPDGR010003579">
    <property type="protein sequence ID" value="KAJ2970731.1"/>
    <property type="molecule type" value="Genomic_DNA"/>
</dbReference>
<evidence type="ECO:0000313" key="1">
    <source>
        <dbReference type="EMBL" id="KAJ2970731.1"/>
    </source>
</evidence>
<name>A0ACC1MWI3_9PEZI</name>
<comment type="caution">
    <text evidence="1">The sequence shown here is derived from an EMBL/GenBank/DDBJ whole genome shotgun (WGS) entry which is preliminary data.</text>
</comment>
<organism evidence="1 2">
    <name type="scientific">Xylaria curta</name>
    <dbReference type="NCBI Taxonomy" id="42375"/>
    <lineage>
        <taxon>Eukaryota</taxon>
        <taxon>Fungi</taxon>
        <taxon>Dikarya</taxon>
        <taxon>Ascomycota</taxon>
        <taxon>Pezizomycotina</taxon>
        <taxon>Sordariomycetes</taxon>
        <taxon>Xylariomycetidae</taxon>
        <taxon>Xylariales</taxon>
        <taxon>Xylariaceae</taxon>
        <taxon>Xylaria</taxon>
    </lineage>
</organism>
<evidence type="ECO:0000313" key="2">
    <source>
        <dbReference type="Proteomes" id="UP001143856"/>
    </source>
</evidence>